<feature type="region of interest" description="Disordered" evidence="1">
    <location>
        <begin position="1"/>
        <end position="22"/>
    </location>
</feature>
<dbReference type="AlphaFoldDB" id="A0A059D2Y4"/>
<evidence type="ECO:0000256" key="1">
    <source>
        <dbReference type="SAM" id="MobiDB-lite"/>
    </source>
</evidence>
<dbReference type="InParanoid" id="A0A059D2Y4"/>
<dbReference type="Gramene" id="KCW84917">
    <property type="protein sequence ID" value="KCW84917"/>
    <property type="gene ID" value="EUGRSUZ_B01742"/>
</dbReference>
<dbReference type="EMBL" id="KK198754">
    <property type="protein sequence ID" value="KCW84917.1"/>
    <property type="molecule type" value="Genomic_DNA"/>
</dbReference>
<reference evidence="2" key="1">
    <citation type="submission" date="2013-07" db="EMBL/GenBank/DDBJ databases">
        <title>The genome of Eucalyptus grandis.</title>
        <authorList>
            <person name="Schmutz J."/>
            <person name="Hayes R."/>
            <person name="Myburg A."/>
            <person name="Tuskan G."/>
            <person name="Grattapaglia D."/>
            <person name="Rokhsar D.S."/>
        </authorList>
    </citation>
    <scope>NUCLEOTIDE SEQUENCE</scope>
    <source>
        <tissue evidence="2">Leaf extractions</tissue>
    </source>
</reference>
<feature type="compositionally biased region" description="Basic and acidic residues" evidence="1">
    <location>
        <begin position="79"/>
        <end position="91"/>
    </location>
</feature>
<proteinExistence type="predicted"/>
<evidence type="ECO:0000313" key="2">
    <source>
        <dbReference type="EMBL" id="KCW84917.1"/>
    </source>
</evidence>
<gene>
    <name evidence="2" type="ORF">EUGRSUZ_B01742</name>
</gene>
<sequence length="208" mass="22754">MARYVNSGYGTPYGGAANDSYDRSYGSYPAKGGVVGTNNYKRDEIGGYVERPYPSPAATPGYGSSGQLYQPSEYGDYQANKDRRKSGSDNYLGEKDEFHYKKEIAMVVPTVIESYVAPRLGHGTGSLSTPTNDIGAAIELLKETATHSSASGSYPRQHQAEAKYAESVSTEYYYPEIMPPTMDPTKRYGNINLGSRRPAAAEIGRNYY</sequence>
<protein>
    <submittedName>
        <fullName evidence="2">Uncharacterized protein</fullName>
    </submittedName>
</protein>
<feature type="region of interest" description="Disordered" evidence="1">
    <location>
        <begin position="45"/>
        <end position="91"/>
    </location>
</feature>
<organism evidence="2">
    <name type="scientific">Eucalyptus grandis</name>
    <name type="common">Flooded gum</name>
    <dbReference type="NCBI Taxonomy" id="71139"/>
    <lineage>
        <taxon>Eukaryota</taxon>
        <taxon>Viridiplantae</taxon>
        <taxon>Streptophyta</taxon>
        <taxon>Embryophyta</taxon>
        <taxon>Tracheophyta</taxon>
        <taxon>Spermatophyta</taxon>
        <taxon>Magnoliopsida</taxon>
        <taxon>eudicotyledons</taxon>
        <taxon>Gunneridae</taxon>
        <taxon>Pentapetalae</taxon>
        <taxon>rosids</taxon>
        <taxon>malvids</taxon>
        <taxon>Myrtales</taxon>
        <taxon>Myrtaceae</taxon>
        <taxon>Myrtoideae</taxon>
        <taxon>Eucalypteae</taxon>
        <taxon>Eucalyptus</taxon>
    </lineage>
</organism>
<name>A0A059D2Y4_EUCGR</name>
<accession>A0A059D2Y4</accession>